<evidence type="ECO:0000313" key="1">
    <source>
        <dbReference type="EMBL" id="KAF5176234.1"/>
    </source>
</evidence>
<dbReference type="Proteomes" id="UP000554482">
    <property type="component" value="Unassembled WGS sequence"/>
</dbReference>
<gene>
    <name evidence="1" type="ORF">FRX31_034183</name>
</gene>
<protein>
    <submittedName>
        <fullName evidence="1">Uncharacterized protein</fullName>
    </submittedName>
</protein>
<keyword evidence="2" id="KW-1185">Reference proteome</keyword>
<dbReference type="EMBL" id="JABWDY010043043">
    <property type="protein sequence ID" value="KAF5176234.1"/>
    <property type="molecule type" value="Genomic_DNA"/>
</dbReference>
<reference evidence="1 2" key="1">
    <citation type="submission" date="2020-06" db="EMBL/GenBank/DDBJ databases">
        <title>Transcriptomic and genomic resources for Thalictrum thalictroides and T. hernandezii: Facilitating candidate gene discovery in an emerging model plant lineage.</title>
        <authorList>
            <person name="Arias T."/>
            <person name="Riano-Pachon D.M."/>
            <person name="Di Stilio V.S."/>
        </authorList>
    </citation>
    <scope>NUCLEOTIDE SEQUENCE [LARGE SCALE GENOMIC DNA]</scope>
    <source>
        <strain evidence="2">cv. WT478/WT964</strain>
        <tissue evidence="1">Leaves</tissue>
    </source>
</reference>
<accession>A0A7J6UUF9</accession>
<evidence type="ECO:0000313" key="2">
    <source>
        <dbReference type="Proteomes" id="UP000554482"/>
    </source>
</evidence>
<organism evidence="1 2">
    <name type="scientific">Thalictrum thalictroides</name>
    <name type="common">Rue-anemone</name>
    <name type="synonym">Anemone thalictroides</name>
    <dbReference type="NCBI Taxonomy" id="46969"/>
    <lineage>
        <taxon>Eukaryota</taxon>
        <taxon>Viridiplantae</taxon>
        <taxon>Streptophyta</taxon>
        <taxon>Embryophyta</taxon>
        <taxon>Tracheophyta</taxon>
        <taxon>Spermatophyta</taxon>
        <taxon>Magnoliopsida</taxon>
        <taxon>Ranunculales</taxon>
        <taxon>Ranunculaceae</taxon>
        <taxon>Thalictroideae</taxon>
        <taxon>Thalictrum</taxon>
    </lineage>
</organism>
<comment type="caution">
    <text evidence="1">The sequence shown here is derived from an EMBL/GenBank/DDBJ whole genome shotgun (WGS) entry which is preliminary data.</text>
</comment>
<sequence length="119" mass="13237">MLILSRTMVIANLSDSSSQFSESYADIVKKNAAAKISEAKAKAKEPKVPIDSSADDKIVCNNGSCGVDYWNEYNWGVLRDDDELPENFVYKNADVSSDDNFSDYDSLIYLPKKSATCYI</sequence>
<name>A0A7J6UUF9_THATH</name>
<dbReference type="AlphaFoldDB" id="A0A7J6UUF9"/>
<proteinExistence type="predicted"/>